<dbReference type="GO" id="GO:0030422">
    <property type="term" value="P:siRNA processing"/>
    <property type="evidence" value="ECO:0007669"/>
    <property type="project" value="TreeGrafter"/>
</dbReference>
<organism evidence="12 13">
    <name type="scientific">Rhizoctonia solani</name>
    <dbReference type="NCBI Taxonomy" id="456999"/>
    <lineage>
        <taxon>Eukaryota</taxon>
        <taxon>Fungi</taxon>
        <taxon>Dikarya</taxon>
        <taxon>Basidiomycota</taxon>
        <taxon>Agaricomycotina</taxon>
        <taxon>Agaricomycetes</taxon>
        <taxon>Cantharellales</taxon>
        <taxon>Ceratobasidiaceae</taxon>
        <taxon>Rhizoctonia</taxon>
    </lineage>
</organism>
<evidence type="ECO:0000256" key="2">
    <source>
        <dbReference type="ARBA" id="ARBA00012494"/>
    </source>
</evidence>
<evidence type="ECO:0000256" key="5">
    <source>
        <dbReference type="ARBA" id="ARBA00022695"/>
    </source>
</evidence>
<accession>A0A8H8NW08</accession>
<dbReference type="Proteomes" id="UP000650533">
    <property type="component" value="Chromosome 4"/>
</dbReference>
<dbReference type="PANTHER" id="PTHR23079">
    <property type="entry name" value="RNA-DEPENDENT RNA POLYMERASE"/>
    <property type="match status" value="1"/>
</dbReference>
<comment type="catalytic activity">
    <reaction evidence="8">
        <text>RNA(n) + a ribonucleoside 5'-triphosphate = RNA(n+1) + diphosphate</text>
        <dbReference type="Rhea" id="RHEA:21248"/>
        <dbReference type="Rhea" id="RHEA-COMP:14527"/>
        <dbReference type="Rhea" id="RHEA-COMP:17342"/>
        <dbReference type="ChEBI" id="CHEBI:33019"/>
        <dbReference type="ChEBI" id="CHEBI:61557"/>
        <dbReference type="ChEBI" id="CHEBI:140395"/>
        <dbReference type="EC" id="2.7.7.48"/>
    </reaction>
</comment>
<dbReference type="PANTHER" id="PTHR23079:SF55">
    <property type="entry name" value="RNA-DIRECTED RNA POLYMERASE"/>
    <property type="match status" value="1"/>
</dbReference>
<gene>
    <name evidence="12" type="ORF">RhiXN_00822</name>
</gene>
<evidence type="ECO:0000259" key="11">
    <source>
        <dbReference type="Pfam" id="PF26253"/>
    </source>
</evidence>
<keyword evidence="4" id="KW-0808">Transferase</keyword>
<protein>
    <recommendedName>
        <fullName evidence="2">RNA-directed RNA polymerase</fullName>
        <ecNumber evidence="2">2.7.7.48</ecNumber>
    </recommendedName>
</protein>
<evidence type="ECO:0000256" key="8">
    <source>
        <dbReference type="ARBA" id="ARBA00048744"/>
    </source>
</evidence>
<dbReference type="GO" id="GO:0003968">
    <property type="term" value="F:RNA-directed RNA polymerase activity"/>
    <property type="evidence" value="ECO:0007669"/>
    <property type="project" value="UniProtKB-KW"/>
</dbReference>
<evidence type="ECO:0000256" key="3">
    <source>
        <dbReference type="ARBA" id="ARBA00022484"/>
    </source>
</evidence>
<keyword evidence="3 12" id="KW-0696">RNA-directed RNA polymerase</keyword>
<sequence length="3102" mass="351463">MTISNKKRQQLQALEKARANQKRIKTAHFDNEDNNNKSVFKPLDLYNDSETSLCRLGVDVVYIAPDPCGSELDHPPAYPNSPNSFDSDSSDSEGDSDSGSSSGELPWELSYYRPPTVAQAQTALATLDSARRTQLPSGGYKYKDLDRITAEQYTAIQACLNQFLEAEPKGKKFIQASKDAARMHNRRDTYARTIRKWTRQLINYGDLPGNIRGWWNVSTLEDEDVSSAIRLHLQKAGKLAGAQDVVDFLSDPEVWKTLDIKKKISLRTAQRWLSWAGFSWQSEPVGQYFDGHKQQDVVEYRQKVYIPFLKKIERRRIIYNRDGVEDPTRPLRLLPGKKPIILWFHDETIFYANNRRKVRWVFVGESPVPHKKGEGCSLMVADFVCAEFGWLRGPNGESARVTMFPGGDKDGWFTNDRVILQLEDAVKIVNEHFPQFTHIFVYDNAPSHTKRSLSSLSAYGMPKGPLLDWPYYKDKDDKRVFVRMENGFLPDGSPQEFYDPNEPNRFKGMLWILQERSLGHLADLNAVCTKGCEPGKTDCCCRRVMMNQPDFNNCESGLQEAARELGTEVVFLPKYHCELSMIEQVWGYAKRDYRDNPPNSSSKKLKENALKALESPPILSMRKFAARSQRFANGYDHGMDGSQAAAWATTIFKHHQETPAHIPYDEIAPNYSVSRPPDYVSFLRNIAFSARIEDVQLALSNALHGGDFAQFGSEPINFDFQMHRNKRGGGFSHGGTGRAGTLTLPQVEIAEEFIRRYSGPAQLIVNSRQIFVAKSKKDLRQDVVARLLRTKYRDPQSEAERRLAERAEQLSAKVLLSRIEQGWIKRNSDSAFSSEYSINLGSSIKELSLHFDDTNRNIIITLAMDSDSDVNLEVDAFYIRFRYSDIEDIIFDNHSDTSKLLFRLRTSVSYEAKESMLTELRHLDIFNPTERRYTRYRITCLPFGEHEKLAKYISNTILVHLSRPAAKDFEKLAELARISKPWKKRIQLSLSNIFGPATIAELKRWIQRHKWEVAFQLQKILSNGLLNPQEYMSVRPMIEELVRTSRTEHVIKVLLDFVSRLEILNRRQEKEESREEATVLECLQNALQKSRRPTLTSRLRTSRRQGVDGDFPCLHVVVTPTRVTLEGPNPEQLNRVLRMYPDHWNHFLRVRFTDEEQSPFRADQEVDIPRFVKSRVGGVLKNGLTIAGRHFEYLAYSSSALKGELIHQVPPSFAITIYDSISQGIPCGDFSRDGQYPARMGARIAQAFSSTDLSISVSVEEILPIPDIERNDSIFTDGVGMISPEVAKMIWRSLNKLRKRRSYFLPAAYQVRLGGHKGMLAIDHRLEGSVICVRKSMDKFDSPSLDVEVARAFDRPGRCFLNRPLIMILETANRVQTDIFLALQHRAVRDTRQSMRCFDTVAELLEMHGLGASFKLPSLFTRLQNIGIEAEYCNSLGIKTILKNAETDILRELKHRARIPVPESWKLVGIADEFGFLEEGEVYACLRDKNQGPIYLEGPYLITRSPAIHPGDVQVVRAIGRPPTGSPFDKEPLPNTVVFSCKGQRSLPSCLGGGDLDGDLYDLINLTAWPDLTPQVLAEPAEYPPAPKKRIEGRSCTMDDVKDFICDFITSDMVGIISTQHLKLADFRASGVNDPDCLKLAELHSRAVDFPKSGTPVASSDMPRSGRMPRPDWDAGELGFRSTRDEVYPSQRALGHLYRAIRLSEEKLSHQGTHPTTRFGTDLNPRIHAHPLPRNRFDPISHYLRNSLARYIHVDDVPENYFIESVELLEEYVGELTRICNTYALTPRSIISEEEVVAGTILELTSQRRRRRDMISEMRTASSALVANVRDILRGMETGESDPEDWMLRSWAAYQVSIHEAAIPGKAHDFAHLDVATLIKIAARGSTPASHHRCDLDTCRHPYMELFIRGIPPSARQEDVQSSIASVLHGGSFSRLSSEPINFDFRFIVQSKPARNRIGTLTLPYEQLGSEFLANYGEYAHGRISVKGYNILVTRSRHHVNRSIVDRLRSTPYRSPQDEREKLATRGEDVNLSQRIRIAGFNQGYIQRSGAFLSEYSVDMSASSDVRTIDLYIDDSNRIILLEITVIKAGPTNGSLPFLGSLQSSTNYYIKFRYSDLYKITFDTDPGRSSSMILFQLNSPVSYESAETMTGILQILSPGQPSRRNRLSSLTFDCEHSKIAKFVSRNLLVRLTHDRAVTFKRLYKPATTHRRIHNSPIYFTQSNMFSGTSIESLQRWIEGKEWKVAFQLSRILMDVLINPEEFASIMPTIDRLVESLPISQVYTVLLDFIARLEVLDRGESWEDPPSVSECLERAAVTIRHPIAPVPRLRQTRDNNSNGDFPCLHAIVTPTRVLLEGPVPEQLNRVLRMFPGNWDHFIRVRFTDEEKGQLKWDPDVNGPQFVRERVGKYLKRGLKIAGRRFEYLGYSNSSLKSHTVWFVHPFNDPQHGLQNASTIITAIGDFSRDIQCPARMGARIGQAFSSTDLSVTVPADKVIAINDIERNGYCFTDASYQVRLGGYKGMLAIDYRLEGSVVCVRRSMDKFSSRSLDVEVSRAFDRPGPCFLNRPLIMLLDTGSQVPIEAFLGLQRKAEEDTKAAMRSFSSAARALEIYGLGDSYKIPSLLLKMEKLEVDLGQLESLGLNTVLKDAEADILRDLKHHARIPVPHSWKLVGIADEFDYLEPQEIYACVRDRDQSPIYLEGPFLVTRSPVIHPGDVQVVTAIGRPPPGSPFDIEPLENTIVFSCQGDRPLPNFLGGGDLDGDLYDLINLTKVPQLAPRVIHPPAEYPPATKRMIQNREATIDDVTDFICDYINSDMLGMVALRHLRLADERPLGVNDPDCLKLAELHNKAVDFQKSGTPVVFGELPLPGRAKPDWDAGEIRGRRGAQDTVYTSDRALGHLYRDIQLGDELRAGGTHPDVTFGPELLDVELIARPLEQSQYDYMTRRIRDLLAQHIRTRTRISETTSTPRNDLVEAAGLLSEYTHELVRICNDYALAPRSTLSEEEVVAGTILERTSQRRKRQDRISEMRNASAILVQNVRDVLRGPEGDSLEDWAGRSWAAYQVAKANCEAFGRKSFGLLALGNVLDAVDAIGQRNRDRRVRA</sequence>
<dbReference type="InterPro" id="IPR007855">
    <property type="entry name" value="RDRP"/>
</dbReference>
<keyword evidence="6" id="KW-0694">RNA-binding</keyword>
<dbReference type="InterPro" id="IPR057596">
    <property type="entry name" value="RDRP_core"/>
</dbReference>
<evidence type="ECO:0000256" key="6">
    <source>
        <dbReference type="ARBA" id="ARBA00022884"/>
    </source>
</evidence>
<feature type="region of interest" description="Disordered" evidence="9">
    <location>
        <begin position="72"/>
        <end position="106"/>
    </location>
</feature>
<dbReference type="Pfam" id="PF05183">
    <property type="entry name" value="RdRP"/>
    <property type="match status" value="3"/>
</dbReference>
<dbReference type="EMBL" id="CP059661">
    <property type="protein sequence ID" value="QRW19416.1"/>
    <property type="molecule type" value="Genomic_DNA"/>
</dbReference>
<dbReference type="Gene3D" id="3.30.420.10">
    <property type="entry name" value="Ribonuclease H-like superfamily/Ribonuclease H"/>
    <property type="match status" value="1"/>
</dbReference>
<keyword evidence="5" id="KW-0548">Nucleotidyltransferase</keyword>
<evidence type="ECO:0000313" key="13">
    <source>
        <dbReference type="Proteomes" id="UP000650533"/>
    </source>
</evidence>
<dbReference type="EC" id="2.7.7.48" evidence="2"/>
<name>A0A8H8NW08_9AGAM</name>
<dbReference type="KEGG" id="rsx:RhiXN_00822"/>
<evidence type="ECO:0000256" key="9">
    <source>
        <dbReference type="SAM" id="MobiDB-lite"/>
    </source>
</evidence>
<proteinExistence type="inferred from homology"/>
<dbReference type="InterPro" id="IPR058752">
    <property type="entry name" value="RDRP_C_head"/>
</dbReference>
<feature type="region of interest" description="Disordered" evidence="9">
    <location>
        <begin position="1651"/>
        <end position="1673"/>
    </location>
</feature>
<dbReference type="Pfam" id="PF26253">
    <property type="entry name" value="RdRP_head"/>
    <property type="match status" value="1"/>
</dbReference>
<dbReference type="GO" id="GO:0003723">
    <property type="term" value="F:RNA binding"/>
    <property type="evidence" value="ECO:0007669"/>
    <property type="project" value="UniProtKB-KW"/>
</dbReference>
<dbReference type="InterPro" id="IPR036397">
    <property type="entry name" value="RNaseH_sf"/>
</dbReference>
<evidence type="ECO:0000256" key="1">
    <source>
        <dbReference type="ARBA" id="ARBA00005762"/>
    </source>
</evidence>
<keyword evidence="7" id="KW-0943">RNA-mediated gene silencing</keyword>
<evidence type="ECO:0000256" key="7">
    <source>
        <dbReference type="ARBA" id="ARBA00023158"/>
    </source>
</evidence>
<feature type="domain" description="RDRP core" evidence="10">
    <location>
        <begin position="1118"/>
        <end position="1701"/>
    </location>
</feature>
<dbReference type="GeneID" id="67023104"/>
<comment type="similarity">
    <text evidence="1">Belongs to the RdRP family.</text>
</comment>
<feature type="domain" description="RDRP core" evidence="10">
    <location>
        <begin position="2511"/>
        <end position="2903"/>
    </location>
</feature>
<feature type="domain" description="RDRP core" evidence="10">
    <location>
        <begin position="2347"/>
        <end position="2508"/>
    </location>
</feature>
<feature type="domain" description="RDRP C-terminal head" evidence="11">
    <location>
        <begin position="1756"/>
        <end position="1884"/>
    </location>
</feature>
<dbReference type="RefSeq" id="XP_043179653.1">
    <property type="nucleotide sequence ID" value="XM_043320641.1"/>
</dbReference>
<reference evidence="12" key="1">
    <citation type="submission" date="2020-05" db="EMBL/GenBank/DDBJ databases">
        <title>Evolutionary and genomic comparisons of hybrid uninucleate and nonhybrid Rhizoctonia fungi.</title>
        <authorList>
            <person name="Li C."/>
            <person name="Chen X."/>
        </authorList>
    </citation>
    <scope>NUCLEOTIDE SEQUENCE</scope>
    <source>
        <strain evidence="12">AG-1 IA</strain>
    </source>
</reference>
<dbReference type="GO" id="GO:0031380">
    <property type="term" value="C:nuclear RNA-directed RNA polymerase complex"/>
    <property type="evidence" value="ECO:0007669"/>
    <property type="project" value="TreeGrafter"/>
</dbReference>
<evidence type="ECO:0000256" key="4">
    <source>
        <dbReference type="ARBA" id="ARBA00022679"/>
    </source>
</evidence>
<evidence type="ECO:0000313" key="12">
    <source>
        <dbReference type="EMBL" id="QRW19416.1"/>
    </source>
</evidence>
<evidence type="ECO:0000259" key="10">
    <source>
        <dbReference type="Pfam" id="PF05183"/>
    </source>
</evidence>